<evidence type="ECO:0000256" key="1">
    <source>
        <dbReference type="PROSITE-ProRule" id="PRU00708"/>
    </source>
</evidence>
<accession>A0A367ISK7</accession>
<gene>
    <name evidence="2" type="ORF">CU098_000840</name>
</gene>
<dbReference type="EMBL" id="PJQM01005884">
    <property type="protein sequence ID" value="RCH80658.1"/>
    <property type="molecule type" value="Genomic_DNA"/>
</dbReference>
<dbReference type="Proteomes" id="UP000253551">
    <property type="component" value="Unassembled WGS sequence"/>
</dbReference>
<dbReference type="Gene3D" id="1.25.40.10">
    <property type="entry name" value="Tetratricopeptide repeat domain"/>
    <property type="match status" value="1"/>
</dbReference>
<sequence>MLRHYLTRFNNNALRYGRQLQLRTFASKNPSQWRKTDHDTKKQPQISTPGRRYIEVDSPLAKANRYTYVKPDDPFYASEKVTRILSMGTVDDAADYVKALPIYLQSTVVWNQLLGYCARHGRANYAENYYVQMRKRGFEPNE</sequence>
<reference evidence="2 3" key="1">
    <citation type="journal article" date="2018" name="G3 (Bethesda)">
        <title>Phylogenetic and Phylogenomic Definition of Rhizopus Species.</title>
        <authorList>
            <person name="Gryganskyi A.P."/>
            <person name="Golan J."/>
            <person name="Dolatabadi S."/>
            <person name="Mondo S."/>
            <person name="Robb S."/>
            <person name="Idnurm A."/>
            <person name="Muszewska A."/>
            <person name="Steczkiewicz K."/>
            <person name="Masonjones S."/>
            <person name="Liao H.L."/>
            <person name="Gajdeczka M.T."/>
            <person name="Anike F."/>
            <person name="Vuek A."/>
            <person name="Anishchenko I.M."/>
            <person name="Voigt K."/>
            <person name="de Hoog G.S."/>
            <person name="Smith M.E."/>
            <person name="Heitman J."/>
            <person name="Vilgalys R."/>
            <person name="Stajich J.E."/>
        </authorList>
    </citation>
    <scope>NUCLEOTIDE SEQUENCE [LARGE SCALE GENOMIC DNA]</scope>
    <source>
        <strain evidence="2 3">LSU 92-RS-03</strain>
    </source>
</reference>
<comment type="caution">
    <text evidence="2">The sequence shown here is derived from an EMBL/GenBank/DDBJ whole genome shotgun (WGS) entry which is preliminary data.</text>
</comment>
<dbReference type="STRING" id="4846.A0A367ISK7"/>
<keyword evidence="3" id="KW-1185">Reference proteome</keyword>
<dbReference type="PROSITE" id="PS51375">
    <property type="entry name" value="PPR"/>
    <property type="match status" value="1"/>
</dbReference>
<evidence type="ECO:0000313" key="2">
    <source>
        <dbReference type="EMBL" id="RCH80658.1"/>
    </source>
</evidence>
<feature type="repeat" description="PPR" evidence="1">
    <location>
        <begin position="106"/>
        <end position="140"/>
    </location>
</feature>
<name>A0A367ISK7_RHIST</name>
<dbReference type="InterPro" id="IPR011990">
    <property type="entry name" value="TPR-like_helical_dom_sf"/>
</dbReference>
<proteinExistence type="predicted"/>
<evidence type="ECO:0000313" key="3">
    <source>
        <dbReference type="Proteomes" id="UP000253551"/>
    </source>
</evidence>
<evidence type="ECO:0008006" key="4">
    <source>
        <dbReference type="Google" id="ProtNLM"/>
    </source>
</evidence>
<organism evidence="2 3">
    <name type="scientific">Rhizopus stolonifer</name>
    <name type="common">Rhizopus nigricans</name>
    <dbReference type="NCBI Taxonomy" id="4846"/>
    <lineage>
        <taxon>Eukaryota</taxon>
        <taxon>Fungi</taxon>
        <taxon>Fungi incertae sedis</taxon>
        <taxon>Mucoromycota</taxon>
        <taxon>Mucoromycotina</taxon>
        <taxon>Mucoromycetes</taxon>
        <taxon>Mucorales</taxon>
        <taxon>Mucorineae</taxon>
        <taxon>Rhizopodaceae</taxon>
        <taxon>Rhizopus</taxon>
    </lineage>
</organism>
<protein>
    <recommendedName>
        <fullName evidence="4">Pentatricopeptide repeat-containing protein</fullName>
    </recommendedName>
</protein>
<dbReference type="InterPro" id="IPR002885">
    <property type="entry name" value="PPR_rpt"/>
</dbReference>
<dbReference type="NCBIfam" id="TIGR00756">
    <property type="entry name" value="PPR"/>
    <property type="match status" value="1"/>
</dbReference>
<feature type="non-terminal residue" evidence="2">
    <location>
        <position position="142"/>
    </location>
</feature>
<dbReference type="OrthoDB" id="185373at2759"/>
<dbReference type="AlphaFoldDB" id="A0A367ISK7"/>